<dbReference type="AlphaFoldDB" id="A0A316HFP3"/>
<proteinExistence type="predicted"/>
<evidence type="ECO:0000313" key="1">
    <source>
        <dbReference type="EMBL" id="PWK79217.1"/>
    </source>
</evidence>
<keyword evidence="2" id="KW-1185">Reference proteome</keyword>
<organism evidence="1 2">
    <name type="scientific">Mucilaginibacter oryzae</name>
    <dbReference type="NCBI Taxonomy" id="468058"/>
    <lineage>
        <taxon>Bacteria</taxon>
        <taxon>Pseudomonadati</taxon>
        <taxon>Bacteroidota</taxon>
        <taxon>Sphingobacteriia</taxon>
        <taxon>Sphingobacteriales</taxon>
        <taxon>Sphingobacteriaceae</taxon>
        <taxon>Mucilaginibacter</taxon>
    </lineage>
</organism>
<protein>
    <submittedName>
        <fullName evidence="1">Uncharacterized protein</fullName>
    </submittedName>
</protein>
<sequence>MQAGLINTNPVASRKLINILHKLNHKQAENVVCPLYLPLFKPATDCCSGIVVLENNLLNGQKLCFLLI</sequence>
<name>A0A316HFP3_9SPHI</name>
<evidence type="ECO:0000313" key="2">
    <source>
        <dbReference type="Proteomes" id="UP000245678"/>
    </source>
</evidence>
<reference evidence="1 2" key="1">
    <citation type="submission" date="2018-05" db="EMBL/GenBank/DDBJ databases">
        <title>Genomic Encyclopedia of Archaeal and Bacterial Type Strains, Phase II (KMG-II): from individual species to whole genera.</title>
        <authorList>
            <person name="Goeker M."/>
        </authorList>
    </citation>
    <scope>NUCLEOTIDE SEQUENCE [LARGE SCALE GENOMIC DNA]</scope>
    <source>
        <strain evidence="1 2">DSM 19975</strain>
    </source>
</reference>
<comment type="caution">
    <text evidence="1">The sequence shown here is derived from an EMBL/GenBank/DDBJ whole genome shotgun (WGS) entry which is preliminary data.</text>
</comment>
<dbReference type="Proteomes" id="UP000245678">
    <property type="component" value="Unassembled WGS sequence"/>
</dbReference>
<accession>A0A316HFP3</accession>
<gene>
    <name evidence="1" type="ORF">LX99_01673</name>
</gene>
<dbReference type="EMBL" id="QGHA01000002">
    <property type="protein sequence ID" value="PWK79217.1"/>
    <property type="molecule type" value="Genomic_DNA"/>
</dbReference>